<reference evidence="1 2" key="1">
    <citation type="submission" date="2019-12" db="EMBL/GenBank/DDBJ databases">
        <title>Genomic-based taxomic classification of the family Erythrobacteraceae.</title>
        <authorList>
            <person name="Xu L."/>
        </authorList>
    </citation>
    <scope>NUCLEOTIDE SEQUENCE [LARGE SCALE GENOMIC DNA]</scope>
    <source>
        <strain evidence="1 2">M0322</strain>
    </source>
</reference>
<dbReference type="Pfam" id="PF06995">
    <property type="entry name" value="Phage_P2_GpU"/>
    <property type="match status" value="1"/>
</dbReference>
<accession>A0A844Z703</accession>
<dbReference type="OrthoDB" id="1550902at2"/>
<comment type="caution">
    <text evidence="1">The sequence shown here is derived from an EMBL/GenBank/DDBJ whole genome shotgun (WGS) entry which is preliminary data.</text>
</comment>
<evidence type="ECO:0000313" key="1">
    <source>
        <dbReference type="EMBL" id="MXO73553.1"/>
    </source>
</evidence>
<dbReference type="AlphaFoldDB" id="A0A844Z703"/>
<gene>
    <name evidence="1" type="ORF">GRI99_18225</name>
</gene>
<evidence type="ECO:0000313" key="2">
    <source>
        <dbReference type="Proteomes" id="UP000466966"/>
    </source>
</evidence>
<dbReference type="InterPro" id="IPR009734">
    <property type="entry name" value="Myoviridae_GpU"/>
</dbReference>
<sequence>MTLGMFVFGMDTLPYQSLLRSSEWRHGGQERHMAREANQFLGPGPEAVTITGLLVPEVAGDFGSFETLRAMADTGDDHPLMDGIGRVLGDFVILRLEEEHRQILAGGLPRQAGFTIELKRVS</sequence>
<organism evidence="1 2">
    <name type="scientific">Alteraurantiacibacter buctensis</name>
    <dbReference type="NCBI Taxonomy" id="1503981"/>
    <lineage>
        <taxon>Bacteria</taxon>
        <taxon>Pseudomonadati</taxon>
        <taxon>Pseudomonadota</taxon>
        <taxon>Alphaproteobacteria</taxon>
        <taxon>Sphingomonadales</taxon>
        <taxon>Erythrobacteraceae</taxon>
        <taxon>Alteraurantiacibacter</taxon>
    </lineage>
</organism>
<protein>
    <submittedName>
        <fullName evidence="1">Oxidoreductase</fullName>
    </submittedName>
</protein>
<name>A0A844Z703_9SPHN</name>
<keyword evidence="2" id="KW-1185">Reference proteome</keyword>
<proteinExistence type="predicted"/>
<dbReference type="EMBL" id="WTYV01000013">
    <property type="protein sequence ID" value="MXO73553.1"/>
    <property type="molecule type" value="Genomic_DNA"/>
</dbReference>
<dbReference type="Proteomes" id="UP000466966">
    <property type="component" value="Unassembled WGS sequence"/>
</dbReference>